<dbReference type="InParanoid" id="A0A078A9M3"/>
<name>A0A078A9M3_STYLE</name>
<protein>
    <submittedName>
        <fullName evidence="2">Uncharacterized protein</fullName>
    </submittedName>
</protein>
<feature type="compositionally biased region" description="Polar residues" evidence="1">
    <location>
        <begin position="736"/>
        <end position="762"/>
    </location>
</feature>
<gene>
    <name evidence="2" type="primary">Contig15405.g16426</name>
    <name evidence="2" type="ORF">STYLEM_7556</name>
</gene>
<proteinExistence type="predicted"/>
<accession>A0A078A9M3</accession>
<keyword evidence="3" id="KW-1185">Reference proteome</keyword>
<dbReference type="EMBL" id="CCKQ01007221">
    <property type="protein sequence ID" value="CDW78576.1"/>
    <property type="molecule type" value="Genomic_DNA"/>
</dbReference>
<evidence type="ECO:0000256" key="1">
    <source>
        <dbReference type="SAM" id="MobiDB-lite"/>
    </source>
</evidence>
<reference evidence="2 3" key="1">
    <citation type="submission" date="2014-06" db="EMBL/GenBank/DDBJ databases">
        <authorList>
            <person name="Swart Estienne"/>
        </authorList>
    </citation>
    <scope>NUCLEOTIDE SEQUENCE [LARGE SCALE GENOMIC DNA]</scope>
    <source>
        <strain evidence="2 3">130c</strain>
    </source>
</reference>
<dbReference type="AlphaFoldDB" id="A0A078A9M3"/>
<dbReference type="Proteomes" id="UP000039865">
    <property type="component" value="Unassembled WGS sequence"/>
</dbReference>
<dbReference type="OrthoDB" id="10687098at2759"/>
<organism evidence="2 3">
    <name type="scientific">Stylonychia lemnae</name>
    <name type="common">Ciliate</name>
    <dbReference type="NCBI Taxonomy" id="5949"/>
    <lineage>
        <taxon>Eukaryota</taxon>
        <taxon>Sar</taxon>
        <taxon>Alveolata</taxon>
        <taxon>Ciliophora</taxon>
        <taxon>Intramacronucleata</taxon>
        <taxon>Spirotrichea</taxon>
        <taxon>Stichotrichia</taxon>
        <taxon>Sporadotrichida</taxon>
        <taxon>Oxytrichidae</taxon>
        <taxon>Stylonychinae</taxon>
        <taxon>Stylonychia</taxon>
    </lineage>
</organism>
<evidence type="ECO:0000313" key="3">
    <source>
        <dbReference type="Proteomes" id="UP000039865"/>
    </source>
</evidence>
<evidence type="ECO:0000313" key="2">
    <source>
        <dbReference type="EMBL" id="CDW78576.1"/>
    </source>
</evidence>
<feature type="region of interest" description="Disordered" evidence="1">
    <location>
        <begin position="736"/>
        <end position="776"/>
    </location>
</feature>
<sequence length="776" mass="88791">MNSNLQTNNSQGPNHYISDRIEKTIQKFSKQQIIKTNSPFMNQNGKSRNFNQSNSASKIYSSTLKGLNTKNFQSSPYVNNGIYQTQLQNEDSSLQVQQFDDNLKHIRKYEMSADKKLQELSFESLNPINNSFTDGQEGQINNNRILAVRSNQKINNPQQVIMKQQFQRMNGIGINPTGSISLFQQADHNISQNYLPIKSNLNQNFDDSSSNGSAIRSQNNITNPHIQWWQAQMQSQQPPSSQFQANYEPSNNLKFQIPQIQQVYPQSAHISPFQQSKSREGGYRNIPMRDLSSISDQSPQKPVDVIDPENPFKGPKLHLFKKGNSRRIKTSSATRNLQPIYHYENQKLAANFLSINPGLNTGQMQLDANSYYQIINKQQINENDQDQHNSKYQTIDQDKRQFQQYQQHPLSKLGNPIIHGSQEAYSNDQQVYNQMKERPYMNNISAFNRPNTTSLDKLMSEASPKRPLFNIGPNGNPLEPSNGLQGLSKAQLLEEINGFKHSFYNDKTTPKVQSNKSSNIDSARQIEKMKEQIHNNSETIKHIFVINNNNINTNVQSTQESKAMTPCFLHTPNMTNKWENFNPNDQQISINEENRSSEKIKQQKVLQKQDKTIKVVLSNKKPQTSHQSKNQSIIGQVELKKKNNNEIVESITNSAKKQDVDGINLGPEDIYLLNPSSVNLTQKVSRNNQVSKPQTSNSFRRPVSRNIAVVNSNSQNPQPQKKQVITTEKIVLRRPSNQQPQYQKVQFQSYTKTSDSNYQNKNGLIKEQQAEEESDQ</sequence>